<dbReference type="InterPro" id="IPR029069">
    <property type="entry name" value="HotDog_dom_sf"/>
</dbReference>
<dbReference type="Proteomes" id="UP000185783">
    <property type="component" value="Unassembled WGS sequence"/>
</dbReference>
<dbReference type="SUPFAM" id="SSF54637">
    <property type="entry name" value="Thioesterase/thiol ester dehydrase-isomerase"/>
    <property type="match status" value="2"/>
</dbReference>
<accession>A0A1U7JD08</accession>
<evidence type="ECO:0000313" key="1">
    <source>
        <dbReference type="EMBL" id="OKL42640.1"/>
    </source>
</evidence>
<gene>
    <name evidence="1" type="ORF">A3843_18505</name>
</gene>
<dbReference type="Gene3D" id="3.10.129.10">
    <property type="entry name" value="Hotdog Thioesterase"/>
    <property type="match status" value="2"/>
</dbReference>
<dbReference type="RefSeq" id="WP_028482674.1">
    <property type="nucleotide sequence ID" value="NZ_LVVZ01000041.1"/>
</dbReference>
<dbReference type="OrthoDB" id="7597365at2"/>
<dbReference type="Pfam" id="PF13279">
    <property type="entry name" value="4HBT_2"/>
    <property type="match status" value="1"/>
</dbReference>
<evidence type="ECO:0008006" key="3">
    <source>
        <dbReference type="Google" id="ProtNLM"/>
    </source>
</evidence>
<sequence length="289" mass="32334">MPALETLLSFVNTWECDENDHLNVQFYFAKFEEADRQFRLLTGFSDALAGPRRVRHVRYHAELRSAVPLKIRSYIAFDGPHMLSVVHEMIECSTNQIAATAIDGYTPNQNAAKQLRTRFKDVEDTMSADASPKGIAPSPFVGKPLVNDLLNNGSSVTGRATVLPRHLTHEGRADDGFAIGLISDSINHAWERTPMKTAWLDENYYGRVAMEQKLTWISPLKSGDTVVVLTSFTGVQKNVFTLRHYIFESKTNRLAAVCDMVALTMDLEKRSIVPIADDVREAIMAMQAS</sequence>
<keyword evidence="2" id="KW-1185">Reference proteome</keyword>
<proteinExistence type="predicted"/>
<dbReference type="STRING" id="197461.A3843_18505"/>
<dbReference type="EMBL" id="LVVZ01000041">
    <property type="protein sequence ID" value="OKL42640.1"/>
    <property type="molecule type" value="Genomic_DNA"/>
</dbReference>
<comment type="caution">
    <text evidence="1">The sequence shown here is derived from an EMBL/GenBank/DDBJ whole genome shotgun (WGS) entry which is preliminary data.</text>
</comment>
<reference evidence="1 2" key="1">
    <citation type="submission" date="2016-03" db="EMBL/GenBank/DDBJ databases">
        <title>Genome sequence of Nesiotobacter sp. nov., a moderately halophilic alphaproteobacterium isolated from the Yellow Sea, China.</title>
        <authorList>
            <person name="Zhang G."/>
            <person name="Zhang R."/>
        </authorList>
    </citation>
    <scope>NUCLEOTIDE SEQUENCE [LARGE SCALE GENOMIC DNA]</scope>
    <source>
        <strain evidence="1 2">WB1-6</strain>
    </source>
</reference>
<dbReference type="AlphaFoldDB" id="A0A1U7JD08"/>
<evidence type="ECO:0000313" key="2">
    <source>
        <dbReference type="Proteomes" id="UP000185783"/>
    </source>
</evidence>
<name>A0A1U7JD08_9HYPH</name>
<organism evidence="1 2">
    <name type="scientific">Pseudovibrio exalbescens</name>
    <dbReference type="NCBI Taxonomy" id="197461"/>
    <lineage>
        <taxon>Bacteria</taxon>
        <taxon>Pseudomonadati</taxon>
        <taxon>Pseudomonadota</taxon>
        <taxon>Alphaproteobacteria</taxon>
        <taxon>Hyphomicrobiales</taxon>
        <taxon>Stappiaceae</taxon>
        <taxon>Pseudovibrio</taxon>
    </lineage>
</organism>
<protein>
    <recommendedName>
        <fullName evidence="3">Bifunctional 3-hydroxyacyl-CoA dehydrogenase/thioesterase</fullName>
    </recommendedName>
</protein>